<dbReference type="GO" id="GO:0001006">
    <property type="term" value="F:RNA polymerase III type 3 promoter sequence-specific DNA binding"/>
    <property type="evidence" value="ECO:0007669"/>
    <property type="project" value="TreeGrafter"/>
</dbReference>
<dbReference type="SMART" id="SM00717">
    <property type="entry name" value="SANT"/>
    <property type="match status" value="5"/>
</dbReference>
<evidence type="ECO:0000313" key="10">
    <source>
        <dbReference type="Proteomes" id="UP000242180"/>
    </source>
</evidence>
<keyword evidence="4" id="KW-0539">Nucleus</keyword>
<evidence type="ECO:0000259" key="8">
    <source>
        <dbReference type="PROSITE" id="PS51294"/>
    </source>
</evidence>
<dbReference type="GO" id="GO:0042795">
    <property type="term" value="P:snRNA transcription by RNA polymerase II"/>
    <property type="evidence" value="ECO:0007669"/>
    <property type="project" value="TreeGrafter"/>
</dbReference>
<keyword evidence="2" id="KW-0238">DNA-binding</keyword>
<dbReference type="InterPro" id="IPR009057">
    <property type="entry name" value="Homeodomain-like_sf"/>
</dbReference>
<dbReference type="Pfam" id="PF00249">
    <property type="entry name" value="Myb_DNA-binding"/>
    <property type="match status" value="2"/>
</dbReference>
<evidence type="ECO:0000256" key="2">
    <source>
        <dbReference type="ARBA" id="ARBA00023125"/>
    </source>
</evidence>
<dbReference type="OrthoDB" id="2143914at2759"/>
<evidence type="ECO:0000259" key="7">
    <source>
        <dbReference type="PROSITE" id="PS51293"/>
    </source>
</evidence>
<feature type="compositionally biased region" description="Basic and acidic residues" evidence="5">
    <location>
        <begin position="105"/>
        <end position="128"/>
    </location>
</feature>
<proteinExistence type="predicted"/>
<dbReference type="PANTHER" id="PTHR46621:SF1">
    <property type="entry name" value="SNRNA-ACTIVATING PROTEIN COMPLEX SUBUNIT 4"/>
    <property type="match status" value="1"/>
</dbReference>
<dbReference type="InterPro" id="IPR017930">
    <property type="entry name" value="Myb_dom"/>
</dbReference>
<dbReference type="PANTHER" id="PTHR46621">
    <property type="entry name" value="SNRNA-ACTIVATING PROTEIN COMPLEX SUBUNIT 4"/>
    <property type="match status" value="1"/>
</dbReference>
<evidence type="ECO:0000256" key="1">
    <source>
        <dbReference type="ARBA" id="ARBA00023015"/>
    </source>
</evidence>
<dbReference type="STRING" id="13706.A0A1X2HCE2"/>
<dbReference type="InterPro" id="IPR001005">
    <property type="entry name" value="SANT/Myb"/>
</dbReference>
<dbReference type="GO" id="GO:0000978">
    <property type="term" value="F:RNA polymerase II cis-regulatory region sequence-specific DNA binding"/>
    <property type="evidence" value="ECO:0007669"/>
    <property type="project" value="TreeGrafter"/>
</dbReference>
<accession>A0A1X2HCE2</accession>
<feature type="compositionally biased region" description="Basic and acidic residues" evidence="5">
    <location>
        <begin position="615"/>
        <end position="624"/>
    </location>
</feature>
<feature type="region of interest" description="Disordered" evidence="5">
    <location>
        <begin position="1"/>
        <end position="147"/>
    </location>
</feature>
<feature type="domain" description="SANT" evidence="7">
    <location>
        <begin position="482"/>
        <end position="536"/>
    </location>
</feature>
<feature type="domain" description="HTH myb-type" evidence="8">
    <location>
        <begin position="479"/>
        <end position="534"/>
    </location>
</feature>
<feature type="domain" description="HTH myb-type" evidence="8">
    <location>
        <begin position="536"/>
        <end position="585"/>
    </location>
</feature>
<name>A0A1X2HCE2_SYNRA</name>
<evidence type="ECO:0000256" key="5">
    <source>
        <dbReference type="SAM" id="MobiDB-lite"/>
    </source>
</evidence>
<feature type="domain" description="Myb-like" evidence="6">
    <location>
        <begin position="427"/>
        <end position="478"/>
    </location>
</feature>
<dbReference type="SUPFAM" id="SSF46689">
    <property type="entry name" value="Homeodomain-like"/>
    <property type="match status" value="3"/>
</dbReference>
<feature type="region of interest" description="Disordered" evidence="5">
    <location>
        <begin position="579"/>
        <end position="624"/>
    </location>
</feature>
<sequence length="624" mass="72915">MPRRSARNRKARSDKDYVNPETIPDEAFMTEIQETPLKIYSDDEFDSNNNEDTTFQRPSDEDDEGRIRDRTSNRRRGTNPTRVSTRKRKTRHDTTKETMQSNDPDELKPHVPGDIETHANAIRNKDSDQIPVNSSDASDANAHHSDIPAKTRKRTLEDFIRDHAEEEEEEENGGMLSSLIEAAEQQPEVVPGFNRGRVAAMEALRLNQAMMDQAETQIQQIDSMLSALLEQKRDLRALSLEEAKLGKKRSEQFKVYKGKLRFFGEEEGEEVPRTFAYSTGENAEDMGNEKSYWSAFERRRLAEGVRAEAQRNLAMQVIANKEAHRVWEIDRVDPSLLEDFPVHQLRWDRISKYYVKKHSPVQCMIQWTTQEHPSINKKPWNKEETDKLNELVDRYGDKGHWQQIAIELNTSRTVQQCFSRYQFLKHNRDIKQRKWTAEEDRMLHEAVDLYGDRNWQTVASYIGKRSGQQCLQRWQKSIDPAIRRSRWTEEEDRSLIAAVQVYGVGKWNFVQQHIPGRTDMQCRERYTNFLDPKLDRGPFTEKEEQKLVELVAQFGPKWSLIARHMPSRTDSRIATAWRRLQKRKQEQEKIKETGPAPVDPPPPKQRKKVGRPKGSVKEKKQPKA</sequence>
<evidence type="ECO:0000256" key="3">
    <source>
        <dbReference type="ARBA" id="ARBA00023163"/>
    </source>
</evidence>
<keyword evidence="1" id="KW-0805">Transcription regulation</keyword>
<feature type="domain" description="Myb-like" evidence="6">
    <location>
        <begin position="479"/>
        <end position="530"/>
    </location>
</feature>
<dbReference type="InterPro" id="IPR051575">
    <property type="entry name" value="Myb-like_DNA-bd"/>
</dbReference>
<dbReference type="Pfam" id="PF13921">
    <property type="entry name" value="Myb_DNA-bind_6"/>
    <property type="match status" value="1"/>
</dbReference>
<feature type="domain" description="HTH myb-type" evidence="8">
    <location>
        <begin position="427"/>
        <end position="476"/>
    </location>
</feature>
<dbReference type="CDD" id="cd00167">
    <property type="entry name" value="SANT"/>
    <property type="match status" value="3"/>
</dbReference>
<dbReference type="Gene3D" id="1.10.10.60">
    <property type="entry name" value="Homeodomain-like"/>
    <property type="match status" value="4"/>
</dbReference>
<keyword evidence="3" id="KW-0804">Transcription</keyword>
<organism evidence="9 10">
    <name type="scientific">Syncephalastrum racemosum</name>
    <name type="common">Filamentous fungus</name>
    <dbReference type="NCBI Taxonomy" id="13706"/>
    <lineage>
        <taxon>Eukaryota</taxon>
        <taxon>Fungi</taxon>
        <taxon>Fungi incertae sedis</taxon>
        <taxon>Mucoromycota</taxon>
        <taxon>Mucoromycotina</taxon>
        <taxon>Mucoromycetes</taxon>
        <taxon>Mucorales</taxon>
        <taxon>Syncephalastraceae</taxon>
        <taxon>Syncephalastrum</taxon>
    </lineage>
</organism>
<feature type="domain" description="Myb-like" evidence="6">
    <location>
        <begin position="531"/>
        <end position="581"/>
    </location>
</feature>
<evidence type="ECO:0000256" key="4">
    <source>
        <dbReference type="ARBA" id="ARBA00023242"/>
    </source>
</evidence>
<dbReference type="AlphaFoldDB" id="A0A1X2HCE2"/>
<feature type="domain" description="HTH myb-type" evidence="8">
    <location>
        <begin position="372"/>
        <end position="422"/>
    </location>
</feature>
<reference evidence="9 10" key="1">
    <citation type="submission" date="2016-07" db="EMBL/GenBank/DDBJ databases">
        <title>Pervasive Adenine N6-methylation of Active Genes in Fungi.</title>
        <authorList>
            <consortium name="DOE Joint Genome Institute"/>
            <person name="Mondo S.J."/>
            <person name="Dannebaum R.O."/>
            <person name="Kuo R.C."/>
            <person name="Labutti K."/>
            <person name="Haridas S."/>
            <person name="Kuo A."/>
            <person name="Salamov A."/>
            <person name="Ahrendt S.R."/>
            <person name="Lipzen A."/>
            <person name="Sullivan W."/>
            <person name="Andreopoulos W.B."/>
            <person name="Clum A."/>
            <person name="Lindquist E."/>
            <person name="Daum C."/>
            <person name="Ramamoorthy G.K."/>
            <person name="Gryganskyi A."/>
            <person name="Culley D."/>
            <person name="Magnuson J.K."/>
            <person name="James T.Y."/>
            <person name="O'Malley M.A."/>
            <person name="Stajich J.E."/>
            <person name="Spatafora J.W."/>
            <person name="Visel A."/>
            <person name="Grigoriev I.V."/>
        </authorList>
    </citation>
    <scope>NUCLEOTIDE SEQUENCE [LARGE SCALE GENOMIC DNA]</scope>
    <source>
        <strain evidence="9 10">NRRL 2496</strain>
    </source>
</reference>
<dbReference type="InterPro" id="IPR017884">
    <property type="entry name" value="SANT_dom"/>
</dbReference>
<protein>
    <recommendedName>
        <fullName evidence="11">Homeodomain-like protein</fullName>
    </recommendedName>
</protein>
<feature type="compositionally biased region" description="Basic and acidic residues" evidence="5">
    <location>
        <begin position="583"/>
        <end position="592"/>
    </location>
</feature>
<feature type="compositionally biased region" description="Basic residues" evidence="5">
    <location>
        <begin position="1"/>
        <end position="10"/>
    </location>
</feature>
<evidence type="ECO:0000313" key="9">
    <source>
        <dbReference type="EMBL" id="ORY96468.1"/>
    </source>
</evidence>
<dbReference type="EMBL" id="MCGN01000005">
    <property type="protein sequence ID" value="ORY96468.1"/>
    <property type="molecule type" value="Genomic_DNA"/>
</dbReference>
<dbReference type="GO" id="GO:0042796">
    <property type="term" value="P:snRNA transcription by RNA polymerase III"/>
    <property type="evidence" value="ECO:0007669"/>
    <property type="project" value="TreeGrafter"/>
</dbReference>
<dbReference type="Proteomes" id="UP000242180">
    <property type="component" value="Unassembled WGS sequence"/>
</dbReference>
<dbReference type="InParanoid" id="A0A1X2HCE2"/>
<comment type="caution">
    <text evidence="9">The sequence shown here is derived from an EMBL/GenBank/DDBJ whole genome shotgun (WGS) entry which is preliminary data.</text>
</comment>
<dbReference type="GO" id="GO:0019185">
    <property type="term" value="C:snRNA-activating protein complex"/>
    <property type="evidence" value="ECO:0007669"/>
    <property type="project" value="TreeGrafter"/>
</dbReference>
<evidence type="ECO:0000259" key="6">
    <source>
        <dbReference type="PROSITE" id="PS50090"/>
    </source>
</evidence>
<gene>
    <name evidence="9" type="ORF">BCR43DRAFT_458127</name>
</gene>
<feature type="domain" description="Myb-like" evidence="6">
    <location>
        <begin position="372"/>
        <end position="425"/>
    </location>
</feature>
<dbReference type="PROSITE" id="PS51293">
    <property type="entry name" value="SANT"/>
    <property type="match status" value="1"/>
</dbReference>
<evidence type="ECO:0008006" key="11">
    <source>
        <dbReference type="Google" id="ProtNLM"/>
    </source>
</evidence>
<dbReference type="PROSITE" id="PS51294">
    <property type="entry name" value="HTH_MYB"/>
    <property type="match status" value="4"/>
</dbReference>
<dbReference type="PROSITE" id="PS50090">
    <property type="entry name" value="MYB_LIKE"/>
    <property type="match status" value="4"/>
</dbReference>
<keyword evidence="10" id="KW-1185">Reference proteome</keyword>